<name>A1ZPS9_MICM2</name>
<evidence type="ECO:0000256" key="1">
    <source>
        <dbReference type="SAM" id="Phobius"/>
    </source>
</evidence>
<comment type="caution">
    <text evidence="2">The sequence shown here is derived from an EMBL/GenBank/DDBJ whole genome shotgun (WGS) entry which is preliminary data.</text>
</comment>
<keyword evidence="1" id="KW-0812">Transmembrane</keyword>
<keyword evidence="1" id="KW-0472">Membrane</keyword>
<sequence length="123" mass="14672">MRALVFEAETDEVANTYKTNFDRYFKLMGAPDSEYVSRAEIRHWNKKLINPVVDYLHDQKDYVFRHAFKRFYTVRGVWIGALLWGVGVVKMFNFPWLWYYSLFLVIVAFLVGSLMDFINVKKV</sequence>
<gene>
    <name evidence="2" type="ORF">M23134_02831</name>
</gene>
<dbReference type="EMBL" id="AAWS01000022">
    <property type="protein sequence ID" value="EAY27584.1"/>
    <property type="molecule type" value="Genomic_DNA"/>
</dbReference>
<feature type="transmembrane region" description="Helical" evidence="1">
    <location>
        <begin position="98"/>
        <end position="118"/>
    </location>
</feature>
<organism evidence="2 3">
    <name type="scientific">Microscilla marina ATCC 23134</name>
    <dbReference type="NCBI Taxonomy" id="313606"/>
    <lineage>
        <taxon>Bacteria</taxon>
        <taxon>Pseudomonadati</taxon>
        <taxon>Bacteroidota</taxon>
        <taxon>Cytophagia</taxon>
        <taxon>Cytophagales</taxon>
        <taxon>Microscillaceae</taxon>
        <taxon>Microscilla</taxon>
    </lineage>
</organism>
<reference evidence="2 3" key="1">
    <citation type="submission" date="2007-01" db="EMBL/GenBank/DDBJ databases">
        <authorList>
            <person name="Haygood M."/>
            <person name="Podell S."/>
            <person name="Anderson C."/>
            <person name="Hopkinson B."/>
            <person name="Roe K."/>
            <person name="Barbeau K."/>
            <person name="Gaasterland T."/>
            <person name="Ferriera S."/>
            <person name="Johnson J."/>
            <person name="Kravitz S."/>
            <person name="Beeson K."/>
            <person name="Sutton G."/>
            <person name="Rogers Y.-H."/>
            <person name="Friedman R."/>
            <person name="Frazier M."/>
            <person name="Venter J.C."/>
        </authorList>
    </citation>
    <scope>NUCLEOTIDE SEQUENCE [LARGE SCALE GENOMIC DNA]</scope>
    <source>
        <strain evidence="2 3">ATCC 23134</strain>
    </source>
</reference>
<protein>
    <submittedName>
        <fullName evidence="2">Uncharacterized protein</fullName>
    </submittedName>
</protein>
<evidence type="ECO:0000313" key="2">
    <source>
        <dbReference type="EMBL" id="EAY27584.1"/>
    </source>
</evidence>
<feature type="transmembrane region" description="Helical" evidence="1">
    <location>
        <begin position="72"/>
        <end position="92"/>
    </location>
</feature>
<evidence type="ECO:0000313" key="3">
    <source>
        <dbReference type="Proteomes" id="UP000004095"/>
    </source>
</evidence>
<accession>A1ZPS9</accession>
<dbReference type="Proteomes" id="UP000004095">
    <property type="component" value="Unassembled WGS sequence"/>
</dbReference>
<keyword evidence="1" id="KW-1133">Transmembrane helix</keyword>
<proteinExistence type="predicted"/>
<dbReference type="AlphaFoldDB" id="A1ZPS9"/>
<keyword evidence="3" id="KW-1185">Reference proteome</keyword>